<dbReference type="RefSeq" id="XP_031005313.1">
    <property type="nucleotide sequence ID" value="XM_031148903.1"/>
</dbReference>
<feature type="transmembrane region" description="Helical" evidence="2">
    <location>
        <begin position="227"/>
        <end position="260"/>
    </location>
</feature>
<evidence type="ECO:0000313" key="5">
    <source>
        <dbReference type="Proteomes" id="UP000431533"/>
    </source>
</evidence>
<dbReference type="PANTHER" id="PTHR16861">
    <property type="entry name" value="GLYCOPROTEIN 38"/>
    <property type="match status" value="1"/>
</dbReference>
<dbReference type="Proteomes" id="UP000431533">
    <property type="component" value="Unassembled WGS sequence"/>
</dbReference>
<proteinExistence type="predicted"/>
<dbReference type="EMBL" id="QGMH01000067">
    <property type="protein sequence ID" value="TVY26525.1"/>
    <property type="molecule type" value="Genomic_DNA"/>
</dbReference>
<dbReference type="AlphaFoldDB" id="A0A8H8R2F4"/>
<keyword evidence="2" id="KW-0812">Transmembrane</keyword>
<reference evidence="4 5" key="1">
    <citation type="submission" date="2018-05" db="EMBL/GenBank/DDBJ databases">
        <title>Genome sequencing and assembly of the regulated plant pathogen Lachnellula willkommii and related sister species for the development of diagnostic species identification markers.</title>
        <authorList>
            <person name="Giroux E."/>
            <person name="Bilodeau G."/>
        </authorList>
    </citation>
    <scope>NUCLEOTIDE SEQUENCE [LARGE SCALE GENOMIC DNA]</scope>
    <source>
        <strain evidence="4 5">CBS 185.66</strain>
    </source>
</reference>
<feature type="chain" id="PRO_5034157150" evidence="3">
    <location>
        <begin position="27"/>
        <end position="405"/>
    </location>
</feature>
<protein>
    <submittedName>
        <fullName evidence="4">Uncharacterized protein</fullName>
    </submittedName>
</protein>
<evidence type="ECO:0000256" key="2">
    <source>
        <dbReference type="SAM" id="Phobius"/>
    </source>
</evidence>
<feature type="region of interest" description="Disordered" evidence="1">
    <location>
        <begin position="271"/>
        <end position="290"/>
    </location>
</feature>
<evidence type="ECO:0000256" key="1">
    <source>
        <dbReference type="SAM" id="MobiDB-lite"/>
    </source>
</evidence>
<dbReference type="GeneID" id="41984135"/>
<dbReference type="OrthoDB" id="5425848at2759"/>
<dbReference type="PANTHER" id="PTHR16861:SF10">
    <property type="entry name" value="MID2 DOMAIN-CONTAINING PROTEIN"/>
    <property type="match status" value="1"/>
</dbReference>
<name>A0A8H8R2F4_9HELO</name>
<keyword evidence="2" id="KW-1133">Transmembrane helix</keyword>
<evidence type="ECO:0000256" key="3">
    <source>
        <dbReference type="SAM" id="SignalP"/>
    </source>
</evidence>
<accession>A0A8H8R2F4</accession>
<feature type="transmembrane region" description="Helical" evidence="2">
    <location>
        <begin position="321"/>
        <end position="340"/>
    </location>
</feature>
<evidence type="ECO:0000313" key="4">
    <source>
        <dbReference type="EMBL" id="TVY26525.1"/>
    </source>
</evidence>
<keyword evidence="2" id="KW-0472">Membrane</keyword>
<organism evidence="4 5">
    <name type="scientific">Lachnellula hyalina</name>
    <dbReference type="NCBI Taxonomy" id="1316788"/>
    <lineage>
        <taxon>Eukaryota</taxon>
        <taxon>Fungi</taxon>
        <taxon>Dikarya</taxon>
        <taxon>Ascomycota</taxon>
        <taxon>Pezizomycotina</taxon>
        <taxon>Leotiomycetes</taxon>
        <taxon>Helotiales</taxon>
        <taxon>Lachnaceae</taxon>
        <taxon>Lachnellula</taxon>
    </lineage>
</organism>
<sequence>MRFSQAPSTLLSLLFIALSNIDNAQAWPLLGELDFSFLQGRETCASYCGADSQFCCTAGQACTTDQQNVAACVAATSVAVATGANGIPIYTTTWTETDLLTKTSTAYSYPATSATTVAPAAAICTTSLGQTSCGTICCASGQVCAAANSCSAYASSWTYFQTTSEAASSSYSAPLRPTSAGVSTATSVVSATTTQPFVSPATASGSSLPITSSSSSNGLSPGAIAGIVIGTIAGIILLILICFCCIVRAGFSGLLALFGLGKSRRRSTERVETVERYSRHGSGTAASRRDAHTGWFGMGGRAKPASSRIVSEKNRKKSGGFGGMGAVGAGLIGLAVILGLKRKHDKKSVQSHHHSSDVSSGYYTETSYTGTSATQVQTIEEREIQGTVDPPGADASCVYFDMKII</sequence>
<gene>
    <name evidence="4" type="ORF">LHYA1_G003937</name>
</gene>
<comment type="caution">
    <text evidence="4">The sequence shown here is derived from an EMBL/GenBank/DDBJ whole genome shotgun (WGS) entry which is preliminary data.</text>
</comment>
<keyword evidence="3" id="KW-0732">Signal</keyword>
<keyword evidence="5" id="KW-1185">Reference proteome</keyword>
<feature type="signal peptide" evidence="3">
    <location>
        <begin position="1"/>
        <end position="26"/>
    </location>
</feature>